<organism evidence="1 2">
    <name type="scientific">Claviceps pazoutovae</name>
    <dbReference type="NCBI Taxonomy" id="1649127"/>
    <lineage>
        <taxon>Eukaryota</taxon>
        <taxon>Fungi</taxon>
        <taxon>Dikarya</taxon>
        <taxon>Ascomycota</taxon>
        <taxon>Pezizomycotina</taxon>
        <taxon>Sordariomycetes</taxon>
        <taxon>Hypocreomycetidae</taxon>
        <taxon>Hypocreales</taxon>
        <taxon>Clavicipitaceae</taxon>
        <taxon>Claviceps</taxon>
    </lineage>
</organism>
<sequence>MDPIREQVGPSKESWIVIQSRGRSVERTVIKLVYQIQMFDKSGQDGIYAPCDDTVIEAKYYTGSIDRTLNQDGHSTPGSALDNYTGTARPRTCPQLRVLGLGLVDPGHRWKGSKVVAAAKFFMAIYKCVLAFTNTFGNCSHPLGESGQRSANLMLSSPDS</sequence>
<evidence type="ECO:0000313" key="1">
    <source>
        <dbReference type="EMBL" id="KAG5948899.1"/>
    </source>
</evidence>
<dbReference type="EMBL" id="SRPO01000011">
    <property type="protein sequence ID" value="KAG5948899.1"/>
    <property type="molecule type" value="Genomic_DNA"/>
</dbReference>
<comment type="caution">
    <text evidence="1">The sequence shown here is derived from an EMBL/GenBank/DDBJ whole genome shotgun (WGS) entry which is preliminary data.</text>
</comment>
<dbReference type="Proteomes" id="UP000706124">
    <property type="component" value="Unassembled WGS sequence"/>
</dbReference>
<name>A0A9P7SLJ3_9HYPO</name>
<keyword evidence="2" id="KW-1185">Reference proteome</keyword>
<gene>
    <name evidence="1" type="ORF">E4U60_000377</name>
</gene>
<protein>
    <submittedName>
        <fullName evidence="1">Uncharacterized protein</fullName>
    </submittedName>
</protein>
<dbReference type="AlphaFoldDB" id="A0A9P7SLJ3"/>
<proteinExistence type="predicted"/>
<reference evidence="1 2" key="1">
    <citation type="journal article" date="2020" name="bioRxiv">
        <title>Whole genome comparisons of ergot fungi reveals the divergence and evolution of species within the genus Claviceps are the result of varying mechanisms driving genome evolution and host range expansion.</title>
        <authorList>
            <person name="Wyka S.A."/>
            <person name="Mondo S.J."/>
            <person name="Liu M."/>
            <person name="Dettman J."/>
            <person name="Nalam V."/>
            <person name="Broders K.D."/>
        </authorList>
    </citation>
    <scope>NUCLEOTIDE SEQUENCE [LARGE SCALE GENOMIC DNA]</scope>
    <source>
        <strain evidence="1 2">CCC 1485</strain>
    </source>
</reference>
<evidence type="ECO:0000313" key="2">
    <source>
        <dbReference type="Proteomes" id="UP000706124"/>
    </source>
</evidence>
<accession>A0A9P7SLJ3</accession>